<organism evidence="1">
    <name type="scientific">marine sediment metagenome</name>
    <dbReference type="NCBI Taxonomy" id="412755"/>
    <lineage>
        <taxon>unclassified sequences</taxon>
        <taxon>metagenomes</taxon>
        <taxon>ecological metagenomes</taxon>
    </lineage>
</organism>
<dbReference type="Gene3D" id="3.10.105.10">
    <property type="entry name" value="Dipeptide-binding Protein, Domain 3"/>
    <property type="match status" value="1"/>
</dbReference>
<gene>
    <name evidence="1" type="ORF">LCGC14_3041030</name>
</gene>
<feature type="non-terminal residue" evidence="1">
    <location>
        <position position="1"/>
    </location>
</feature>
<accession>A0A0F8YXJ7</accession>
<protein>
    <recommendedName>
        <fullName evidence="2">Solute-binding protein family 5 domain-containing protein</fullName>
    </recommendedName>
</protein>
<evidence type="ECO:0000313" key="1">
    <source>
        <dbReference type="EMBL" id="KKK58774.1"/>
    </source>
</evidence>
<dbReference type="EMBL" id="LAZR01063809">
    <property type="protein sequence ID" value="KKK58774.1"/>
    <property type="molecule type" value="Genomic_DNA"/>
</dbReference>
<name>A0A0F8YXJ7_9ZZZZ</name>
<dbReference type="SUPFAM" id="SSF53850">
    <property type="entry name" value="Periplasmic binding protein-like II"/>
    <property type="match status" value="1"/>
</dbReference>
<proteinExistence type="predicted"/>
<sequence length="209" mass="22278">SATTQSGPKLLAEAGFPNGVDLTASSSSAYGPGFGAQMEAFAASAAEAGFRMELNLAEYGGYISTTFYGVMGDNELGLAPLMGSPMDPHNIFSTIFHPASARHNWGRTADVEGSDPVPADQLPIAGDGSPAGDGALLALWGQQAAEIDFDTRVELVRDVQRMMAESMYLIPWTGESAAYIYQPWVKNIQLIRGYAYGLETAVNMWLDKA</sequence>
<comment type="caution">
    <text evidence="1">The sequence shown here is derived from an EMBL/GenBank/DDBJ whole genome shotgun (WGS) entry which is preliminary data.</text>
</comment>
<dbReference type="AlphaFoldDB" id="A0A0F8YXJ7"/>
<reference evidence="1" key="1">
    <citation type="journal article" date="2015" name="Nature">
        <title>Complex archaea that bridge the gap between prokaryotes and eukaryotes.</title>
        <authorList>
            <person name="Spang A."/>
            <person name="Saw J.H."/>
            <person name="Jorgensen S.L."/>
            <person name="Zaremba-Niedzwiedzka K."/>
            <person name="Martijn J."/>
            <person name="Lind A.E."/>
            <person name="van Eijk R."/>
            <person name="Schleper C."/>
            <person name="Guy L."/>
            <person name="Ettema T.J."/>
        </authorList>
    </citation>
    <scope>NUCLEOTIDE SEQUENCE</scope>
</reference>
<evidence type="ECO:0008006" key="2">
    <source>
        <dbReference type="Google" id="ProtNLM"/>
    </source>
</evidence>